<dbReference type="RefSeq" id="WP_007250610.1">
    <property type="nucleotide sequence ID" value="NZ_CP047261.1"/>
</dbReference>
<dbReference type="Gene3D" id="3.40.50.300">
    <property type="entry name" value="P-loop containing nucleotide triphosphate hydrolases"/>
    <property type="match status" value="1"/>
</dbReference>
<evidence type="ECO:0000313" key="2">
    <source>
        <dbReference type="Proteomes" id="UP000003811"/>
    </source>
</evidence>
<reference evidence="1 2" key="1">
    <citation type="journal article" date="2011" name="PLoS Pathog.">
        <title>Dynamic evolution of pathogenicity revealed by sequencing and comparative genomics of 19 Pseudomonas syringae isolates.</title>
        <authorList>
            <person name="Baltrus D.A."/>
            <person name="Nishimura M.T."/>
            <person name="Romanchuk A."/>
            <person name="Chang J.H."/>
            <person name="Mukhtar M.S."/>
            <person name="Cherkis K."/>
            <person name="Roach J."/>
            <person name="Grant S.R."/>
            <person name="Jones C.D."/>
            <person name="Dangl J.L."/>
        </authorList>
    </citation>
    <scope>NUCLEOTIDE SEQUENCE [LARGE SCALE GENOMIC DNA]</scope>
    <source>
        <strain evidence="1 2">ES4326</strain>
    </source>
</reference>
<dbReference type="AlphaFoldDB" id="A0A8T8CAN8"/>
<dbReference type="Proteomes" id="UP000003811">
    <property type="component" value="Plasmid pPma4326F"/>
</dbReference>
<dbReference type="EMBL" id="CP047261">
    <property type="protein sequence ID" value="QHF00723.1"/>
    <property type="molecule type" value="Genomic_DNA"/>
</dbReference>
<accession>A0A8T8CAN8</accession>
<sequence>MTPKLTLFLPLEADKAEALAASDSRPADLFIQWSVHEIACAAVIQNSAAYAGHNLRAYKTEKALAELITIGLQIERAKEHGEFGRIMATRFNRDSFSSGLNDLHRIPARLLEPALISEGGFVFPNGEWNFDFKAHLSAKLNPFTENFVTRDGKEFSLTNQQARTFSVFQNELDESMDVQALAGTGKTYLIERMVDCLSRYRPLLLAYTQVQLQALMARIGPNRVTGMTFGQLATECLERDKSKPNRRAGKRAWSTHQLAPSVAAERLGFGPVGSMAPWQVAQTCNRMVMRFCFGRDTTLDARHIPPLDINLSELDKIALAQYAQYFWQQTIEPTHPRIEMPLRGYHRIKHLALALDTFIDPGYTHIIIDESHDLTWPMCAFLDRCPQPVITLGDACQRLDGNLSKRSPATRSREVVHSIRAGRQIEGVVNTLIDQNPVISVAHMEGSRERDTKVIYYDNAEIPTEPTTILCNSEWGLFEWFQRLGNAGAKFSLLPGADKAFRLFVLDCIELFNKSVRPSHSALFKYTSWASLAKDMAKDDSAFIRIERMLKKGYTANDFEASLMWLDPTGRAPIMLGRVTDARNTEVDSVMLAPDLLSRIESGDKMGAAKALAAIYTGGTRARFKLIVPGEVRDWAADLSAKAKKF</sequence>
<dbReference type="InterPro" id="IPR027417">
    <property type="entry name" value="P-loop_NTPase"/>
</dbReference>
<protein>
    <submittedName>
        <fullName evidence="1">AAA family ATPase</fullName>
    </submittedName>
</protein>
<evidence type="ECO:0000313" key="1">
    <source>
        <dbReference type="EMBL" id="QHF00723.1"/>
    </source>
</evidence>
<organism evidence="1 2">
    <name type="scientific">Pseudomonas syringae pv. maculicola str. ES4326</name>
    <dbReference type="NCBI Taxonomy" id="629265"/>
    <lineage>
        <taxon>Bacteria</taxon>
        <taxon>Pseudomonadati</taxon>
        <taxon>Pseudomonadota</taxon>
        <taxon>Gammaproteobacteria</taxon>
        <taxon>Pseudomonadales</taxon>
        <taxon>Pseudomonadaceae</taxon>
        <taxon>Pseudomonas</taxon>
    </lineage>
</organism>
<keyword evidence="1" id="KW-0614">Plasmid</keyword>
<gene>
    <name evidence="1" type="ORF">PMA4326_029985</name>
</gene>
<name>A0A8T8CAN8_PSEYM</name>
<proteinExistence type="predicted"/>
<geneLocation type="plasmid" evidence="1 2">
    <name>pPma4326F</name>
</geneLocation>
<dbReference type="SUPFAM" id="SSF52540">
    <property type="entry name" value="P-loop containing nucleoside triphosphate hydrolases"/>
    <property type="match status" value="1"/>
</dbReference>